<gene>
    <name evidence="9" type="ORF">METZ01_LOCUS62975</name>
</gene>
<evidence type="ECO:0000256" key="4">
    <source>
        <dbReference type="ARBA" id="ARBA00022793"/>
    </source>
</evidence>
<name>A0A381T3H8_9ZZZZ</name>
<dbReference type="InterPro" id="IPR011060">
    <property type="entry name" value="RibuloseP-bd_barrel"/>
</dbReference>
<feature type="non-terminal residue" evidence="9">
    <location>
        <position position="1"/>
    </location>
</feature>
<evidence type="ECO:0000256" key="1">
    <source>
        <dbReference type="ARBA" id="ARBA00004861"/>
    </source>
</evidence>
<protein>
    <recommendedName>
        <fullName evidence="3">Orotidine 5'-phosphate decarboxylase</fullName>
        <ecNumber evidence="2">4.1.1.23</ecNumber>
    </recommendedName>
    <alternativeName>
        <fullName evidence="7">OMP decarboxylase</fullName>
    </alternativeName>
</protein>
<dbReference type="AlphaFoldDB" id="A0A381T3H8"/>
<dbReference type="GO" id="GO:0044205">
    <property type="term" value="P:'de novo' UMP biosynthetic process"/>
    <property type="evidence" value="ECO:0007669"/>
    <property type="project" value="InterPro"/>
</dbReference>
<dbReference type="GO" id="GO:0004590">
    <property type="term" value="F:orotidine-5'-phosphate decarboxylase activity"/>
    <property type="evidence" value="ECO:0007669"/>
    <property type="project" value="UniProtKB-EC"/>
</dbReference>
<dbReference type="GO" id="GO:0005829">
    <property type="term" value="C:cytosol"/>
    <property type="evidence" value="ECO:0007669"/>
    <property type="project" value="TreeGrafter"/>
</dbReference>
<keyword evidence="5" id="KW-0665">Pyrimidine biosynthesis</keyword>
<dbReference type="Pfam" id="PF00215">
    <property type="entry name" value="OMPdecase"/>
    <property type="match status" value="1"/>
</dbReference>
<feature type="non-terminal residue" evidence="9">
    <location>
        <position position="123"/>
    </location>
</feature>
<dbReference type="PANTHER" id="PTHR32119:SF2">
    <property type="entry name" value="OROTIDINE 5'-PHOSPHATE DECARBOXYLASE"/>
    <property type="match status" value="1"/>
</dbReference>
<evidence type="ECO:0000313" key="9">
    <source>
        <dbReference type="EMBL" id="SVA10121.1"/>
    </source>
</evidence>
<organism evidence="9">
    <name type="scientific">marine metagenome</name>
    <dbReference type="NCBI Taxonomy" id="408172"/>
    <lineage>
        <taxon>unclassified sequences</taxon>
        <taxon>metagenomes</taxon>
        <taxon>ecological metagenomes</taxon>
    </lineage>
</organism>
<evidence type="ECO:0000256" key="2">
    <source>
        <dbReference type="ARBA" id="ARBA00012321"/>
    </source>
</evidence>
<sequence>VARAVKQLHGRNVTFATVHGNDAMMRAAAEASNDVGILAVTVLTSLDRGDLDDLGFQCDVGELVCSRARRAMEHGCVGVVASGQEAAMLRQHLDESLLIVTPGIRPVINDDDQKRTVTASRAL</sequence>
<dbReference type="PANTHER" id="PTHR32119">
    <property type="entry name" value="OROTIDINE 5'-PHOSPHATE DECARBOXYLASE"/>
    <property type="match status" value="1"/>
</dbReference>
<dbReference type="InterPro" id="IPR001754">
    <property type="entry name" value="OMPdeCOase_dom"/>
</dbReference>
<dbReference type="InterPro" id="IPR014732">
    <property type="entry name" value="OMPdecase"/>
</dbReference>
<evidence type="ECO:0000256" key="5">
    <source>
        <dbReference type="ARBA" id="ARBA00022975"/>
    </source>
</evidence>
<keyword evidence="6" id="KW-0456">Lyase</keyword>
<evidence type="ECO:0000256" key="7">
    <source>
        <dbReference type="ARBA" id="ARBA00033428"/>
    </source>
</evidence>
<evidence type="ECO:0000259" key="8">
    <source>
        <dbReference type="Pfam" id="PF00215"/>
    </source>
</evidence>
<dbReference type="Gene3D" id="3.20.20.70">
    <property type="entry name" value="Aldolase class I"/>
    <property type="match status" value="1"/>
</dbReference>
<keyword evidence="4" id="KW-0210">Decarboxylase</keyword>
<dbReference type="EC" id="4.1.1.23" evidence="2"/>
<feature type="domain" description="Orotidine 5'-phosphate decarboxylase" evidence="8">
    <location>
        <begin position="3"/>
        <end position="117"/>
    </location>
</feature>
<dbReference type="EMBL" id="UINC01003893">
    <property type="protein sequence ID" value="SVA10121.1"/>
    <property type="molecule type" value="Genomic_DNA"/>
</dbReference>
<dbReference type="InterPro" id="IPR013785">
    <property type="entry name" value="Aldolase_TIM"/>
</dbReference>
<accession>A0A381T3H8</accession>
<proteinExistence type="predicted"/>
<dbReference type="SUPFAM" id="SSF51366">
    <property type="entry name" value="Ribulose-phoshate binding barrel"/>
    <property type="match status" value="1"/>
</dbReference>
<reference evidence="9" key="1">
    <citation type="submission" date="2018-05" db="EMBL/GenBank/DDBJ databases">
        <authorList>
            <person name="Lanie J.A."/>
            <person name="Ng W.-L."/>
            <person name="Kazmierczak K.M."/>
            <person name="Andrzejewski T.M."/>
            <person name="Davidsen T.M."/>
            <person name="Wayne K.J."/>
            <person name="Tettelin H."/>
            <person name="Glass J.I."/>
            <person name="Rusch D."/>
            <person name="Podicherti R."/>
            <person name="Tsui H.-C.T."/>
            <person name="Winkler M.E."/>
        </authorList>
    </citation>
    <scope>NUCLEOTIDE SEQUENCE</scope>
</reference>
<dbReference type="GO" id="GO:0006207">
    <property type="term" value="P:'de novo' pyrimidine nucleobase biosynthetic process"/>
    <property type="evidence" value="ECO:0007669"/>
    <property type="project" value="InterPro"/>
</dbReference>
<comment type="pathway">
    <text evidence="1">Pyrimidine metabolism; UMP biosynthesis via de novo pathway; UMP from orotate: step 2/2.</text>
</comment>
<evidence type="ECO:0000256" key="3">
    <source>
        <dbReference type="ARBA" id="ARBA00021923"/>
    </source>
</evidence>
<evidence type="ECO:0000256" key="6">
    <source>
        <dbReference type="ARBA" id="ARBA00023239"/>
    </source>
</evidence>